<evidence type="ECO:0000313" key="2">
    <source>
        <dbReference type="Proteomes" id="UP000658514"/>
    </source>
</evidence>
<reference evidence="1 2" key="1">
    <citation type="journal article" date="2020" name="ISME J.">
        <title>Comparative genomics reveals insights into cyanobacterial evolution and habitat adaptation.</title>
        <authorList>
            <person name="Chen M.Y."/>
            <person name="Teng W.K."/>
            <person name="Zhao L."/>
            <person name="Hu C.X."/>
            <person name="Zhou Y.K."/>
            <person name="Han B.P."/>
            <person name="Song L.R."/>
            <person name="Shu W.S."/>
        </authorList>
    </citation>
    <scope>NUCLEOTIDE SEQUENCE [LARGE SCALE GENOMIC DNA]</scope>
    <source>
        <strain evidence="1 2">FACHB-288</strain>
    </source>
</reference>
<keyword evidence="2" id="KW-1185">Reference proteome</keyword>
<evidence type="ECO:0000313" key="1">
    <source>
        <dbReference type="EMBL" id="MBD2197882.1"/>
    </source>
</evidence>
<organism evidence="1 2">
    <name type="scientific">Calothrix parietina FACHB-288</name>
    <dbReference type="NCBI Taxonomy" id="2692896"/>
    <lineage>
        <taxon>Bacteria</taxon>
        <taxon>Bacillati</taxon>
        <taxon>Cyanobacteriota</taxon>
        <taxon>Cyanophyceae</taxon>
        <taxon>Nostocales</taxon>
        <taxon>Calotrichaceae</taxon>
        <taxon>Calothrix</taxon>
    </lineage>
</organism>
<dbReference type="Proteomes" id="UP000658514">
    <property type="component" value="Unassembled WGS sequence"/>
</dbReference>
<gene>
    <name evidence="1" type="ORF">H6G24_20615</name>
</gene>
<protein>
    <submittedName>
        <fullName evidence="1">Uncharacterized protein</fullName>
    </submittedName>
</protein>
<comment type="caution">
    <text evidence="1">The sequence shown here is derived from an EMBL/GenBank/DDBJ whole genome shotgun (WGS) entry which is preliminary data.</text>
</comment>
<dbReference type="RefSeq" id="WP_190545161.1">
    <property type="nucleotide sequence ID" value="NZ_CAWPNO010000066.1"/>
</dbReference>
<sequence length="84" mass="9050">MIDIILPPSGESDASLNSVEHTEGLPILLSLLDCLAIAISNQAANVSGNYLSNSENISPAVGCYYLPELPVPYLPMTHRETCEY</sequence>
<name>A0ABR8AD03_9CYAN</name>
<dbReference type="EMBL" id="JACJQH010000033">
    <property type="protein sequence ID" value="MBD2197882.1"/>
    <property type="molecule type" value="Genomic_DNA"/>
</dbReference>
<accession>A0ABR8AD03</accession>
<proteinExistence type="predicted"/>